<reference evidence="3" key="1">
    <citation type="journal article" date="2017" name="Nature">
        <title>The sunflower genome provides insights into oil metabolism, flowering and Asterid evolution.</title>
        <authorList>
            <person name="Badouin H."/>
            <person name="Gouzy J."/>
            <person name="Grassa C.J."/>
            <person name="Murat F."/>
            <person name="Staton S.E."/>
            <person name="Cottret L."/>
            <person name="Lelandais-Briere C."/>
            <person name="Owens G.L."/>
            <person name="Carrere S."/>
            <person name="Mayjonade B."/>
            <person name="Legrand L."/>
            <person name="Gill N."/>
            <person name="Kane N.C."/>
            <person name="Bowers J.E."/>
            <person name="Hubner S."/>
            <person name="Bellec A."/>
            <person name="Berard A."/>
            <person name="Berges H."/>
            <person name="Blanchet N."/>
            <person name="Boniface M.C."/>
            <person name="Brunel D."/>
            <person name="Catrice O."/>
            <person name="Chaidir N."/>
            <person name="Claudel C."/>
            <person name="Donnadieu C."/>
            <person name="Faraut T."/>
            <person name="Fievet G."/>
            <person name="Helmstetter N."/>
            <person name="King M."/>
            <person name="Knapp S.J."/>
            <person name="Lai Z."/>
            <person name="Le Paslier M.C."/>
            <person name="Lippi Y."/>
            <person name="Lorenzon L."/>
            <person name="Mandel J.R."/>
            <person name="Marage G."/>
            <person name="Marchand G."/>
            <person name="Marquand E."/>
            <person name="Bret-Mestries E."/>
            <person name="Morien E."/>
            <person name="Nambeesan S."/>
            <person name="Nguyen T."/>
            <person name="Pegot-Espagnet P."/>
            <person name="Pouilly N."/>
            <person name="Raftis F."/>
            <person name="Sallet E."/>
            <person name="Schiex T."/>
            <person name="Thomas J."/>
            <person name="Vandecasteele C."/>
            <person name="Vares D."/>
            <person name="Vear F."/>
            <person name="Vautrin S."/>
            <person name="Crespi M."/>
            <person name="Mangin B."/>
            <person name="Burke J.M."/>
            <person name="Salse J."/>
            <person name="Munos S."/>
            <person name="Vincourt P."/>
            <person name="Rieseberg L.H."/>
            <person name="Langlade N.B."/>
        </authorList>
    </citation>
    <scope>NUCLEOTIDE SEQUENCE [LARGE SCALE GENOMIC DNA]</scope>
    <source>
        <strain evidence="3">cv. SF193</strain>
    </source>
</reference>
<feature type="region of interest" description="Disordered" evidence="1">
    <location>
        <begin position="1"/>
        <end position="28"/>
    </location>
</feature>
<sequence length="71" mass="8257">MKNTKNTHTSVVCVREEGQKSSSPPFNLSNTVRRYKSSSCSSRTHAQVCERESFLKIFIVFIGRDWDWEET</sequence>
<evidence type="ECO:0000313" key="3">
    <source>
        <dbReference type="Proteomes" id="UP000215914"/>
    </source>
</evidence>
<dbReference type="EMBL" id="CM007896">
    <property type="protein sequence ID" value="OTG21492.1"/>
    <property type="molecule type" value="Genomic_DNA"/>
</dbReference>
<accession>A0A251UFD5</accession>
<keyword evidence="3" id="KW-1185">Reference proteome</keyword>
<proteinExistence type="predicted"/>
<dbReference type="AlphaFoldDB" id="A0A251UFD5"/>
<name>A0A251UFD5_HELAN</name>
<gene>
    <name evidence="2" type="ORF">HannXRQ_Chr07g0204761</name>
</gene>
<dbReference type="Proteomes" id="UP000215914">
    <property type="component" value="Chromosome 7"/>
</dbReference>
<feature type="compositionally biased region" description="Polar residues" evidence="1">
    <location>
        <begin position="1"/>
        <end position="10"/>
    </location>
</feature>
<evidence type="ECO:0000256" key="1">
    <source>
        <dbReference type="SAM" id="MobiDB-lite"/>
    </source>
</evidence>
<dbReference type="InParanoid" id="A0A251UFD5"/>
<evidence type="ECO:0000313" key="2">
    <source>
        <dbReference type="EMBL" id="OTG21492.1"/>
    </source>
</evidence>
<organism evidence="2 3">
    <name type="scientific">Helianthus annuus</name>
    <name type="common">Common sunflower</name>
    <dbReference type="NCBI Taxonomy" id="4232"/>
    <lineage>
        <taxon>Eukaryota</taxon>
        <taxon>Viridiplantae</taxon>
        <taxon>Streptophyta</taxon>
        <taxon>Embryophyta</taxon>
        <taxon>Tracheophyta</taxon>
        <taxon>Spermatophyta</taxon>
        <taxon>Magnoliopsida</taxon>
        <taxon>eudicotyledons</taxon>
        <taxon>Gunneridae</taxon>
        <taxon>Pentapetalae</taxon>
        <taxon>asterids</taxon>
        <taxon>campanulids</taxon>
        <taxon>Asterales</taxon>
        <taxon>Asteraceae</taxon>
        <taxon>Asteroideae</taxon>
        <taxon>Heliantheae alliance</taxon>
        <taxon>Heliantheae</taxon>
        <taxon>Helianthus</taxon>
    </lineage>
</organism>
<protein>
    <submittedName>
        <fullName evidence="2">Uncharacterized protein</fullName>
    </submittedName>
</protein>